<dbReference type="EMBL" id="QKWP01001402">
    <property type="protein sequence ID" value="RIB09222.1"/>
    <property type="molecule type" value="Genomic_DNA"/>
</dbReference>
<organism evidence="1 2">
    <name type="scientific">Gigaspora rosea</name>
    <dbReference type="NCBI Taxonomy" id="44941"/>
    <lineage>
        <taxon>Eukaryota</taxon>
        <taxon>Fungi</taxon>
        <taxon>Fungi incertae sedis</taxon>
        <taxon>Mucoromycota</taxon>
        <taxon>Glomeromycotina</taxon>
        <taxon>Glomeromycetes</taxon>
        <taxon>Diversisporales</taxon>
        <taxon>Gigasporaceae</taxon>
        <taxon>Gigaspora</taxon>
    </lineage>
</organism>
<dbReference type="OrthoDB" id="47328at2759"/>
<dbReference type="AlphaFoldDB" id="A0A397UG20"/>
<evidence type="ECO:0000313" key="1">
    <source>
        <dbReference type="EMBL" id="RIB09222.1"/>
    </source>
</evidence>
<dbReference type="Proteomes" id="UP000266673">
    <property type="component" value="Unassembled WGS sequence"/>
</dbReference>
<reference evidence="1 2" key="1">
    <citation type="submission" date="2018-06" db="EMBL/GenBank/DDBJ databases">
        <title>Comparative genomics reveals the genomic features of Rhizophagus irregularis, R. cerebriforme, R. diaphanum and Gigaspora rosea, and their symbiotic lifestyle signature.</title>
        <authorList>
            <person name="Morin E."/>
            <person name="San Clemente H."/>
            <person name="Chen E.C.H."/>
            <person name="De La Providencia I."/>
            <person name="Hainaut M."/>
            <person name="Kuo A."/>
            <person name="Kohler A."/>
            <person name="Murat C."/>
            <person name="Tang N."/>
            <person name="Roy S."/>
            <person name="Loubradou J."/>
            <person name="Henrissat B."/>
            <person name="Grigoriev I.V."/>
            <person name="Corradi N."/>
            <person name="Roux C."/>
            <person name="Martin F.M."/>
        </authorList>
    </citation>
    <scope>NUCLEOTIDE SEQUENCE [LARGE SCALE GENOMIC DNA]</scope>
    <source>
        <strain evidence="1 2">DAOM 194757</strain>
    </source>
</reference>
<dbReference type="Gene3D" id="1.25.40.420">
    <property type="match status" value="1"/>
</dbReference>
<keyword evidence="2" id="KW-1185">Reference proteome</keyword>
<accession>A0A397UG20</accession>
<gene>
    <name evidence="1" type="ORF">C2G38_2209509</name>
</gene>
<evidence type="ECO:0000313" key="2">
    <source>
        <dbReference type="Proteomes" id="UP000266673"/>
    </source>
</evidence>
<proteinExistence type="predicted"/>
<name>A0A397UG20_9GLOM</name>
<protein>
    <submittedName>
        <fullName evidence="1">Uncharacterized protein</fullName>
    </submittedName>
</protein>
<sequence>MEEKKILNYVIPKTKTYYLFLTHACCMRVFLLEELVKYLETHLIETKSSNDIVTKYPDKLLESEDFISLPESALFSLIKRDKLQMEEKKNLELCHSNIFTKWGNDIVAKYPDKLFESEDFISLPESALISLIKRDNLQREEKKIWNYVIPNKILTTSNLSLGIESITSPLGIGNVENATTLLRILAK</sequence>
<comment type="caution">
    <text evidence="1">The sequence shown here is derived from an EMBL/GenBank/DDBJ whole genome shotgun (WGS) entry which is preliminary data.</text>
</comment>